<feature type="transmembrane region" description="Helical" evidence="1">
    <location>
        <begin position="37"/>
        <end position="58"/>
    </location>
</feature>
<accession>A0A1I3YXL3</accession>
<gene>
    <name evidence="2" type="ORF">CS053_17055</name>
    <name evidence="3" type="ORF">SAMN05192579_10293</name>
</gene>
<evidence type="ECO:0000256" key="1">
    <source>
        <dbReference type="SAM" id="Phobius"/>
    </source>
</evidence>
<evidence type="ECO:0000313" key="5">
    <source>
        <dbReference type="Proteomes" id="UP000321807"/>
    </source>
</evidence>
<dbReference type="Proteomes" id="UP000198725">
    <property type="component" value="Unassembled WGS sequence"/>
</dbReference>
<feature type="transmembrane region" description="Helical" evidence="1">
    <location>
        <begin position="70"/>
        <end position="94"/>
    </location>
</feature>
<evidence type="ECO:0000313" key="4">
    <source>
        <dbReference type="Proteomes" id="UP000198725"/>
    </source>
</evidence>
<reference evidence="2 5" key="3">
    <citation type="submission" date="2019-08" db="EMBL/GenBank/DDBJ databases">
        <title>Complete genome sequence of Rhodanobacter glycinis strain T01E-68 isolated from tomato root.</title>
        <authorList>
            <person name="Weon H.-Y."/>
            <person name="Lee S.A."/>
        </authorList>
    </citation>
    <scope>NUCLEOTIDE SEQUENCE [LARGE SCALE GENOMIC DNA]</scope>
    <source>
        <strain evidence="2 5">T01E-68</strain>
    </source>
</reference>
<protein>
    <submittedName>
        <fullName evidence="3">Uncharacterized protein</fullName>
    </submittedName>
</protein>
<feature type="transmembrane region" description="Helical" evidence="1">
    <location>
        <begin position="119"/>
        <end position="142"/>
    </location>
</feature>
<keyword evidence="4" id="KW-1185">Reference proteome</keyword>
<name>A0A1I3YXL3_9GAMM</name>
<sequence length="145" mass="15573">MRTVLFRLIGILEVAGGLYGFATMLRRLLPPGSLHNALPALIALAAYAFVMVAGVLLLEGSERGIRLSSWAQLLQLPLIATPIFSYAMHCGAYVDVFATLHLPVHPGITWRLGSEGFGLALAGPATSRLGLNLLALLSWLALRLR</sequence>
<dbReference type="EMBL" id="CP042807">
    <property type="protein sequence ID" value="QEE26018.1"/>
    <property type="molecule type" value="Genomic_DNA"/>
</dbReference>
<evidence type="ECO:0000313" key="2">
    <source>
        <dbReference type="EMBL" id="QEE26018.1"/>
    </source>
</evidence>
<dbReference type="AlphaFoldDB" id="A0A1I3YXL3"/>
<organism evidence="3 4">
    <name type="scientific">Rhodanobacter glycinis</name>
    <dbReference type="NCBI Taxonomy" id="582702"/>
    <lineage>
        <taxon>Bacteria</taxon>
        <taxon>Pseudomonadati</taxon>
        <taxon>Pseudomonadota</taxon>
        <taxon>Gammaproteobacteria</taxon>
        <taxon>Lysobacterales</taxon>
        <taxon>Rhodanobacteraceae</taxon>
        <taxon>Rhodanobacter</taxon>
    </lineage>
</organism>
<feature type="transmembrane region" description="Helical" evidence="1">
    <location>
        <begin position="5"/>
        <end position="25"/>
    </location>
</feature>
<proteinExistence type="predicted"/>
<evidence type="ECO:0000313" key="3">
    <source>
        <dbReference type="EMBL" id="SFK36588.1"/>
    </source>
</evidence>
<keyword evidence="1" id="KW-1133">Transmembrane helix</keyword>
<reference evidence="4" key="2">
    <citation type="submission" date="2016-10" db="EMBL/GenBank/DDBJ databases">
        <authorList>
            <person name="Varghese N."/>
            <person name="Submissions S."/>
        </authorList>
    </citation>
    <scope>NUCLEOTIDE SEQUENCE [LARGE SCALE GENOMIC DNA]</scope>
    <source>
        <strain evidence="4">MO64</strain>
    </source>
</reference>
<dbReference type="EMBL" id="FOSR01000002">
    <property type="protein sequence ID" value="SFK36588.1"/>
    <property type="molecule type" value="Genomic_DNA"/>
</dbReference>
<dbReference type="Proteomes" id="UP000321807">
    <property type="component" value="Chromosome"/>
</dbReference>
<dbReference type="RefSeq" id="WP_092701276.1">
    <property type="nucleotide sequence ID" value="NZ_CP042807.1"/>
</dbReference>
<reference evidence="3" key="1">
    <citation type="submission" date="2016-10" db="EMBL/GenBank/DDBJ databases">
        <authorList>
            <person name="de Groot N.N."/>
        </authorList>
    </citation>
    <scope>NUCLEOTIDE SEQUENCE [LARGE SCALE GENOMIC DNA]</scope>
    <source>
        <strain evidence="3">MO64</strain>
    </source>
</reference>
<dbReference type="KEGG" id="rgl:CS053_17055"/>
<keyword evidence="1" id="KW-0812">Transmembrane</keyword>
<keyword evidence="1" id="KW-0472">Membrane</keyword>